<keyword evidence="9" id="KW-1185">Reference proteome</keyword>
<dbReference type="EMBL" id="LGRX02027442">
    <property type="protein sequence ID" value="KAK3249355.1"/>
    <property type="molecule type" value="Genomic_DNA"/>
</dbReference>
<dbReference type="GO" id="GO:0005930">
    <property type="term" value="C:axoneme"/>
    <property type="evidence" value="ECO:0007669"/>
    <property type="project" value="UniProtKB-SubCell"/>
</dbReference>
<evidence type="ECO:0000256" key="2">
    <source>
        <dbReference type="ARBA" id="ARBA00022737"/>
    </source>
</evidence>
<feature type="domain" description="Ternary complex associated" evidence="7">
    <location>
        <begin position="204"/>
        <end position="266"/>
    </location>
</feature>
<proteinExistence type="predicted"/>
<dbReference type="Pfam" id="PF05729">
    <property type="entry name" value="NACHT"/>
    <property type="match status" value="1"/>
</dbReference>
<dbReference type="SUPFAM" id="SSF52540">
    <property type="entry name" value="P-loop containing nucleoside triphosphate hydrolases"/>
    <property type="match status" value="1"/>
</dbReference>
<dbReference type="SMART" id="SM00368">
    <property type="entry name" value="LRR_RI"/>
    <property type="match status" value="20"/>
</dbReference>
<protein>
    <submittedName>
        <fullName evidence="8">Uncharacterized protein</fullName>
    </submittedName>
</protein>
<keyword evidence="4" id="KW-0067">ATP-binding</keyword>
<organism evidence="8 9">
    <name type="scientific">Cymbomonas tetramitiformis</name>
    <dbReference type="NCBI Taxonomy" id="36881"/>
    <lineage>
        <taxon>Eukaryota</taxon>
        <taxon>Viridiplantae</taxon>
        <taxon>Chlorophyta</taxon>
        <taxon>Pyramimonadophyceae</taxon>
        <taxon>Pyramimonadales</taxon>
        <taxon>Pyramimonadaceae</taxon>
        <taxon>Cymbomonas</taxon>
    </lineage>
</organism>
<dbReference type="Pfam" id="PF13516">
    <property type="entry name" value="LRR_6"/>
    <property type="match status" value="13"/>
</dbReference>
<name>A0AAE0F3V7_9CHLO</name>
<evidence type="ECO:0000259" key="6">
    <source>
        <dbReference type="Pfam" id="PF05729"/>
    </source>
</evidence>
<dbReference type="PANTHER" id="PTHR24111:SF0">
    <property type="entry name" value="LEUCINE-RICH REPEAT-CONTAINING PROTEIN"/>
    <property type="match status" value="1"/>
</dbReference>
<reference evidence="8 9" key="1">
    <citation type="journal article" date="2015" name="Genome Biol. Evol.">
        <title>Comparative Genomics of a Bacterivorous Green Alga Reveals Evolutionary Causalities and Consequences of Phago-Mixotrophic Mode of Nutrition.</title>
        <authorList>
            <person name="Burns J.A."/>
            <person name="Paasch A."/>
            <person name="Narechania A."/>
            <person name="Kim E."/>
        </authorList>
    </citation>
    <scope>NUCLEOTIDE SEQUENCE [LARGE SCALE GENOMIC DNA]</scope>
    <source>
        <strain evidence="8 9">PLY_AMNH</strain>
    </source>
</reference>
<dbReference type="SUPFAM" id="SSF56112">
    <property type="entry name" value="Protein kinase-like (PK-like)"/>
    <property type="match status" value="1"/>
</dbReference>
<comment type="subcellular location">
    <subcellularLocation>
        <location evidence="1">Cytoplasm</location>
        <location evidence="1">Cytoskeleton</location>
        <location evidence="1">Cilium axoneme</location>
    </subcellularLocation>
</comment>
<accession>A0AAE0F3V7</accession>
<evidence type="ECO:0000256" key="4">
    <source>
        <dbReference type="ARBA" id="ARBA00022840"/>
    </source>
</evidence>
<dbReference type="SUPFAM" id="SSF52047">
    <property type="entry name" value="RNI-like"/>
    <property type="match status" value="2"/>
</dbReference>
<dbReference type="InterPro" id="IPR011009">
    <property type="entry name" value="Kinase-like_dom_sf"/>
</dbReference>
<evidence type="ECO:0000313" key="9">
    <source>
        <dbReference type="Proteomes" id="UP001190700"/>
    </source>
</evidence>
<sequence>MIPPRPVVQLEPLKATELCQQYKEAHGVLADGYLEDPCVVKLDRADCMKQEVDLSKEAKLWLEEYAPAIRCGPEYVREGEEGYGGICLELAAACWVMPWLFESEAKLVNTLKDVCVHESEAKLVTTLKDVVGEVLYELFGLGGVLRRFTLRDAAPLEGDIFSVHKLREELQAAVLCEKLPERSLFRGRPKERTRLLPVCEQLYRMLGQPTSGCWAQWRPLGGLVHGDLNGANVLIDIRGAVWLIDFAKLRKGHVLKDIAKLICCLWLEYTRLPLGVNDGREATDPKELGLWLGCDTADVEEVWQACRASQGTAAVCPSVRKLTEGRPGSHRWCGSEKEKEQTTGAVEALTEAFFGEKAPTSLHDEPVPMQPTELATASLRRSFQNVHTRTCELWRYARAMVSSDGKGQELDAHAMALWVPLLCEALKLLKYQDCSPQQKVWAARLAKQLAERVVGALQMDRSACRQAAGENVSRKVEFGLRLQPGARGWLGDAPVVLGGWDAASGKHTVGGEGGGQALDLDEAVMNGDWIPDARFAHNPIPDTLPVGLLEESRSSEQWRMTVEEAVKKAQQDHLTHPHPAAVDGLHVMLDADLDDDDDDDLDDDDDALRKGGEGTWELSVKIGNLAPKERYEDRREVQLEAISTDKLVKWRIKSCLNIALTEHPGGKRWLFVPAMQYRGDAQMVLRKQRSEVAGADALPEEQIIEVPLRGLCVAVMYSKGQHVWVLDRSASEAEAAPTTTLWREGVVEGVSADGGPGHFEIRFGKELRRLELKRGNHHVAPSVSYDVGTALVVCFADRIWRNAKVHERQGVDDATAVHVSGGDTKQVILNSFNHAVAMLPMSDFNKSWKWYTAKVRVEHGAIVDVLSGQRLDIKEHLVRITVVTRAMHSGQLEWNDKLQENDSEAADVEGSGGDGEGSTEFDVGHMFSPSPMRHIGEHSPHCYVLIAGAAMGKTTLLKRVMVECAGDGASEFLPILVLALDWASKLRAGLVTGDGYNLLSAYLRVLHGATSRTFLLLQQALSMRRALILVDGMDEAGEQKPVLERYLFSRLAVEGHRLVITSRQGGLSQQQVLLRGDTFLQLRPLSEEQQWEMVRRRLRGLCSGDASALLFPLHEHRGISGNPLMLSLLISVYKHGGGRYPATAFEIYQLAVQAMVEHVERKNRSQSSALALCSSRESPGALRMLTLLAYHHQVQRRRDITRRSITKAFEVLSPTYKEVGLLGSQWDWDKAWEPLQAMCLEGRMALLPCVSQDDGRGGGWELRFAHLTFQEYLCSKYLVGVLRGAASARAAPIPALKELVGLPWWDRTMRFCQEQIGYDSYDLLLAHEAGVLRMEDPQGIEWGLSHILPQLVRHSLELRELHLGGGHIGLDGAKALAAALSPNEQGVFNRSLNTLTITDGASLPIGALRRNELMELDLSGKRLTSEDAIILGVLLVSNTSLNTLDLRWNDIGPEGAKALAVALTPNAEGVFNGSLNTLVIAGNELCGLSYDGEGTYGASGIKALAEALVFNTSLNTLILWGNKIGPEGAKALAVALTPSEEGVFNTSLNTITITSGVGLPIGALRRNELTELDFGGKGLGPGDAIILGAVLVFNGSLSTLSLSSNNIGPKGAKALAVALAPNAEGVSNTSLNTLDLRCNDIGPEGAKALAVALTPNAEGVFNRSLNTLNLRCNNIGTEGAKALAVALTPNAEGVFNTSLNALNVWGNAMQLEGARALADAVKQRGAPVKLCGSLLDVEELNLHNVGLGPEDALLMANDLVFNGSLNTLSLSSNNIGPKGAKALAVALTPNAEGVFNGSLNTLDLRCNNIGPEGAKALAVALTPNAEGVFNGSLNTLTITDGVSLPIGALRRNELTELDLSGKRLRPEDAIILGALLVSNTSLNTLDLRWNDIGPEGAKALAVALTPNAEGVFNGSLSTLDLGRNQLCGVDFNGDGTYDASGIKALADALAFNTSLSTLSLSTNNIGPKGAKALAVALTPNAEDAIILGALLVLNTLLNTLDLSSNNIGPEGAKALAVALTPNAEGVFNGSLNTLTITDGVSLPIGALRRNELTELDLSGKRLRPEDAIILGALLVLNTSLNFLDLSSNQLSGVRNDMFGDTEGTYDASGIKALADALAVNKSLSMLDVRGNAISGEPAQQLAQGVLDHPSMKVFNKVAMMGMKADALTELDLSGKEIGVPGAIMLSKLLVFNKSLSTLNLGLNEIGDEGAKALAAALTSNEHSGVNGSLNTLKLFYNKIGPEGAKALAVALTPNEQGVFNGSWSTLDLKCKNPRRILPI</sequence>
<dbReference type="InterPro" id="IPR032675">
    <property type="entry name" value="LRR_dom_sf"/>
</dbReference>
<dbReference type="InterPro" id="IPR052201">
    <property type="entry name" value="LRR-containing_regulator"/>
</dbReference>
<evidence type="ECO:0000256" key="1">
    <source>
        <dbReference type="ARBA" id="ARBA00004430"/>
    </source>
</evidence>
<gene>
    <name evidence="8" type="ORF">CYMTET_41213</name>
</gene>
<evidence type="ECO:0000313" key="8">
    <source>
        <dbReference type="EMBL" id="KAK3249355.1"/>
    </source>
</evidence>
<dbReference type="GO" id="GO:0005524">
    <property type="term" value="F:ATP binding"/>
    <property type="evidence" value="ECO:0007669"/>
    <property type="project" value="UniProtKB-KW"/>
</dbReference>
<evidence type="ECO:0000256" key="3">
    <source>
        <dbReference type="ARBA" id="ARBA00022741"/>
    </source>
</evidence>
<feature type="region of interest" description="Disordered" evidence="5">
    <location>
        <begin position="895"/>
        <end position="917"/>
    </location>
</feature>
<keyword evidence="2" id="KW-0677">Repeat</keyword>
<dbReference type="Proteomes" id="UP001190700">
    <property type="component" value="Unassembled WGS sequence"/>
</dbReference>
<evidence type="ECO:0000256" key="5">
    <source>
        <dbReference type="SAM" id="MobiDB-lite"/>
    </source>
</evidence>
<dbReference type="PANTHER" id="PTHR24111">
    <property type="entry name" value="LEUCINE-RICH REPEAT-CONTAINING PROTEIN 34"/>
    <property type="match status" value="1"/>
</dbReference>
<dbReference type="InterPro" id="IPR001611">
    <property type="entry name" value="Leu-rich_rpt"/>
</dbReference>
<dbReference type="Gene3D" id="3.80.10.10">
    <property type="entry name" value="Ribonuclease Inhibitor"/>
    <property type="match status" value="7"/>
</dbReference>
<feature type="domain" description="NACHT" evidence="6">
    <location>
        <begin position="944"/>
        <end position="1098"/>
    </location>
</feature>
<comment type="caution">
    <text evidence="8">The sequence shown here is derived from an EMBL/GenBank/DDBJ whole genome shotgun (WGS) entry which is preliminary data.</text>
</comment>
<dbReference type="InterPro" id="IPR027417">
    <property type="entry name" value="P-loop_NTPase"/>
</dbReference>
<dbReference type="InterPro" id="IPR007111">
    <property type="entry name" value="NACHT_NTPase"/>
</dbReference>
<keyword evidence="3" id="KW-0547">Nucleotide-binding</keyword>
<evidence type="ECO:0000259" key="7">
    <source>
        <dbReference type="Pfam" id="PF19974"/>
    </source>
</evidence>
<dbReference type="Pfam" id="PF19974">
    <property type="entry name" value="TCAD9"/>
    <property type="match status" value="1"/>
</dbReference>
<dbReference type="Gene3D" id="3.40.50.300">
    <property type="entry name" value="P-loop containing nucleotide triphosphate hydrolases"/>
    <property type="match status" value="1"/>
</dbReference>
<dbReference type="InterPro" id="IPR045544">
    <property type="entry name" value="TCAD9"/>
</dbReference>
<dbReference type="Gene3D" id="3.90.1200.10">
    <property type="match status" value="1"/>
</dbReference>